<keyword evidence="4 6" id="KW-0689">Ribosomal protein</keyword>
<dbReference type="GO" id="GO:0022627">
    <property type="term" value="C:cytosolic small ribosomal subunit"/>
    <property type="evidence" value="ECO:0007669"/>
    <property type="project" value="UniProtKB-UniRule"/>
</dbReference>
<dbReference type="HAMAP" id="MF_01345_B">
    <property type="entry name" value="Ribosomal_uS17_B"/>
    <property type="match status" value="1"/>
</dbReference>
<dbReference type="PANTHER" id="PTHR10744">
    <property type="entry name" value="40S RIBOSOMAL PROTEIN S11 FAMILY MEMBER"/>
    <property type="match status" value="1"/>
</dbReference>
<protein>
    <recommendedName>
        <fullName evidence="6">Small ribosomal subunit protein uS17</fullName>
    </recommendedName>
</protein>
<dbReference type="GO" id="GO:0003735">
    <property type="term" value="F:structural constituent of ribosome"/>
    <property type="evidence" value="ECO:0007669"/>
    <property type="project" value="UniProtKB-UniRule"/>
</dbReference>
<keyword evidence="2 6" id="KW-0699">rRNA-binding</keyword>
<evidence type="ECO:0000256" key="6">
    <source>
        <dbReference type="HAMAP-Rule" id="MF_01345"/>
    </source>
</evidence>
<dbReference type="AlphaFoldDB" id="A0A2M7G147"/>
<gene>
    <name evidence="6" type="primary">rpsQ</name>
    <name evidence="7" type="ORF">COW36_18470</name>
</gene>
<proteinExistence type="inferred from homology"/>
<dbReference type="InterPro" id="IPR000266">
    <property type="entry name" value="Ribosomal_uS17"/>
</dbReference>
<dbReference type="PRINTS" id="PR00973">
    <property type="entry name" value="RIBOSOMALS17"/>
</dbReference>
<name>A0A2M7G147_9BACT</name>
<dbReference type="Proteomes" id="UP000231019">
    <property type="component" value="Unassembled WGS sequence"/>
</dbReference>
<dbReference type="InterPro" id="IPR019984">
    <property type="entry name" value="Ribosomal_uS17_bact/chlr"/>
</dbReference>
<dbReference type="GO" id="GO:0006412">
    <property type="term" value="P:translation"/>
    <property type="evidence" value="ECO:0007669"/>
    <property type="project" value="UniProtKB-UniRule"/>
</dbReference>
<evidence type="ECO:0000256" key="4">
    <source>
        <dbReference type="ARBA" id="ARBA00022980"/>
    </source>
</evidence>
<evidence type="ECO:0000256" key="5">
    <source>
        <dbReference type="ARBA" id="ARBA00023274"/>
    </source>
</evidence>
<evidence type="ECO:0000256" key="2">
    <source>
        <dbReference type="ARBA" id="ARBA00022730"/>
    </source>
</evidence>
<dbReference type="GO" id="GO:0019843">
    <property type="term" value="F:rRNA binding"/>
    <property type="evidence" value="ECO:0007669"/>
    <property type="project" value="UniProtKB-UniRule"/>
</dbReference>
<comment type="function">
    <text evidence="6">One of the primary rRNA binding proteins, it binds specifically to the 5'-end of 16S ribosomal RNA.</text>
</comment>
<reference evidence="7 8" key="1">
    <citation type="submission" date="2017-09" db="EMBL/GenBank/DDBJ databases">
        <title>Depth-based differentiation of microbial function through sediment-hosted aquifers and enrichment of novel symbionts in the deep terrestrial subsurface.</title>
        <authorList>
            <person name="Probst A.J."/>
            <person name="Ladd B."/>
            <person name="Jarett J.K."/>
            <person name="Geller-Mcgrath D.E."/>
            <person name="Sieber C.M."/>
            <person name="Emerson J.B."/>
            <person name="Anantharaman K."/>
            <person name="Thomas B.C."/>
            <person name="Malmstrom R."/>
            <person name="Stieglmeier M."/>
            <person name="Klingl A."/>
            <person name="Woyke T."/>
            <person name="Ryan C.M."/>
            <person name="Banfield J.F."/>
        </authorList>
    </citation>
    <scope>NUCLEOTIDE SEQUENCE [LARGE SCALE GENOMIC DNA]</scope>
    <source>
        <strain evidence="7">CG17_big_fil_post_rev_8_21_14_2_50_48_46</strain>
    </source>
</reference>
<dbReference type="Gene3D" id="2.40.50.140">
    <property type="entry name" value="Nucleic acid-binding proteins"/>
    <property type="match status" value="1"/>
</dbReference>
<comment type="subunit">
    <text evidence="6">Part of the 30S ribosomal subunit.</text>
</comment>
<evidence type="ECO:0000256" key="3">
    <source>
        <dbReference type="ARBA" id="ARBA00022884"/>
    </source>
</evidence>
<dbReference type="NCBIfam" id="TIGR03635">
    <property type="entry name" value="uS17_bact"/>
    <property type="match status" value="1"/>
</dbReference>
<dbReference type="InterPro" id="IPR012340">
    <property type="entry name" value="NA-bd_OB-fold"/>
</dbReference>
<dbReference type="NCBIfam" id="NF004123">
    <property type="entry name" value="PRK05610.1"/>
    <property type="match status" value="1"/>
</dbReference>
<evidence type="ECO:0000313" key="8">
    <source>
        <dbReference type="Proteomes" id="UP000231019"/>
    </source>
</evidence>
<organism evidence="7 8">
    <name type="scientific">bacterium (Candidatus Blackallbacteria) CG17_big_fil_post_rev_8_21_14_2_50_48_46</name>
    <dbReference type="NCBI Taxonomy" id="2014261"/>
    <lineage>
        <taxon>Bacteria</taxon>
        <taxon>Candidatus Blackallbacteria</taxon>
    </lineage>
</organism>
<keyword evidence="5 6" id="KW-0687">Ribonucleoprotein</keyword>
<dbReference type="SUPFAM" id="SSF50249">
    <property type="entry name" value="Nucleic acid-binding proteins"/>
    <property type="match status" value="1"/>
</dbReference>
<accession>A0A2M7G147</accession>
<evidence type="ECO:0000256" key="1">
    <source>
        <dbReference type="ARBA" id="ARBA00010254"/>
    </source>
</evidence>
<dbReference type="Pfam" id="PF00366">
    <property type="entry name" value="Ribosomal_S17"/>
    <property type="match status" value="1"/>
</dbReference>
<sequence>MPKRVLTGKVVSDKMQKTRIAEVERFPTHPIYKKVQSRRKRYKFHDEQELSKAGDLVRIVECRPMSRDKHFRLLEVVDAGSQA</sequence>
<dbReference type="PANTHER" id="PTHR10744:SF1">
    <property type="entry name" value="SMALL RIBOSOMAL SUBUNIT PROTEIN US17M"/>
    <property type="match status" value="1"/>
</dbReference>
<comment type="caution">
    <text evidence="7">The sequence shown here is derived from an EMBL/GenBank/DDBJ whole genome shotgun (WGS) entry which is preliminary data.</text>
</comment>
<evidence type="ECO:0000313" key="7">
    <source>
        <dbReference type="EMBL" id="PIW15402.1"/>
    </source>
</evidence>
<dbReference type="EMBL" id="PFFQ01000053">
    <property type="protein sequence ID" value="PIW15402.1"/>
    <property type="molecule type" value="Genomic_DNA"/>
</dbReference>
<dbReference type="CDD" id="cd00364">
    <property type="entry name" value="Ribosomal_uS17"/>
    <property type="match status" value="1"/>
</dbReference>
<comment type="similarity">
    <text evidence="1 6">Belongs to the universal ribosomal protein uS17 family.</text>
</comment>
<keyword evidence="3 6" id="KW-0694">RNA-binding</keyword>